<reference evidence="1 2" key="1">
    <citation type="submission" date="2016-12" db="EMBL/GenBank/DDBJ databases">
        <authorList>
            <person name="Song W.-J."/>
            <person name="Kurnit D.M."/>
        </authorList>
    </citation>
    <scope>NUCLEOTIDE SEQUENCE [LARGE SCALE GENOMIC DNA]</scope>
    <source>
        <strain evidence="1 2">DSM 18488</strain>
    </source>
</reference>
<organism evidence="1 2">
    <name type="scientific">Desulfopila aestuarii DSM 18488</name>
    <dbReference type="NCBI Taxonomy" id="1121416"/>
    <lineage>
        <taxon>Bacteria</taxon>
        <taxon>Pseudomonadati</taxon>
        <taxon>Thermodesulfobacteriota</taxon>
        <taxon>Desulfobulbia</taxon>
        <taxon>Desulfobulbales</taxon>
        <taxon>Desulfocapsaceae</taxon>
        <taxon>Desulfopila</taxon>
    </lineage>
</organism>
<dbReference type="Proteomes" id="UP000184603">
    <property type="component" value="Unassembled WGS sequence"/>
</dbReference>
<dbReference type="AlphaFoldDB" id="A0A1M7YLK5"/>
<gene>
    <name evidence="1" type="ORF">SAMN02745220_05170</name>
</gene>
<proteinExistence type="predicted"/>
<keyword evidence="2" id="KW-1185">Reference proteome</keyword>
<evidence type="ECO:0000313" key="1">
    <source>
        <dbReference type="EMBL" id="SHO53504.1"/>
    </source>
</evidence>
<accession>A0A1M7YLK5</accession>
<dbReference type="STRING" id="1121416.SAMN02745220_05170"/>
<dbReference type="EMBL" id="FRFE01000059">
    <property type="protein sequence ID" value="SHO53504.1"/>
    <property type="molecule type" value="Genomic_DNA"/>
</dbReference>
<evidence type="ECO:0000313" key="2">
    <source>
        <dbReference type="Proteomes" id="UP000184603"/>
    </source>
</evidence>
<name>A0A1M7YLK5_9BACT</name>
<protein>
    <submittedName>
        <fullName evidence="1">Uncharacterized protein</fullName>
    </submittedName>
</protein>
<sequence>MSNNNCPSCFPILQEAETTEEPELKYAEMYGVREFHVPHNLSAVF</sequence>